<keyword evidence="9" id="KW-1185">Reference proteome</keyword>
<proteinExistence type="inferred from homology"/>
<feature type="transmembrane region" description="Helical" evidence="6">
    <location>
        <begin position="7"/>
        <end position="25"/>
    </location>
</feature>
<dbReference type="EMBL" id="BSOT01000005">
    <property type="protein sequence ID" value="GLR70032.1"/>
    <property type="molecule type" value="Genomic_DNA"/>
</dbReference>
<evidence type="ECO:0000256" key="1">
    <source>
        <dbReference type="ARBA" id="ARBA00004141"/>
    </source>
</evidence>
<protein>
    <recommendedName>
        <fullName evidence="7">GtrA/DPMS transmembrane domain-containing protein</fullName>
    </recommendedName>
</protein>
<feature type="transmembrane region" description="Helical" evidence="6">
    <location>
        <begin position="94"/>
        <end position="114"/>
    </location>
</feature>
<evidence type="ECO:0000256" key="4">
    <source>
        <dbReference type="ARBA" id="ARBA00022989"/>
    </source>
</evidence>
<dbReference type="RefSeq" id="WP_284216334.1">
    <property type="nucleotide sequence ID" value="NZ_BSOT01000005.1"/>
</dbReference>
<evidence type="ECO:0000313" key="9">
    <source>
        <dbReference type="Proteomes" id="UP001156601"/>
    </source>
</evidence>
<dbReference type="GO" id="GO:0005886">
    <property type="term" value="C:plasma membrane"/>
    <property type="evidence" value="ECO:0007669"/>
    <property type="project" value="TreeGrafter"/>
</dbReference>
<name>A0AA37SVE3_9ALTE</name>
<keyword evidence="5 6" id="KW-0472">Membrane</keyword>
<dbReference type="AlphaFoldDB" id="A0AA37SVE3"/>
<dbReference type="GO" id="GO:0000271">
    <property type="term" value="P:polysaccharide biosynthetic process"/>
    <property type="evidence" value="ECO:0007669"/>
    <property type="project" value="InterPro"/>
</dbReference>
<comment type="subcellular location">
    <subcellularLocation>
        <location evidence="1">Membrane</location>
        <topology evidence="1">Multi-pass membrane protein</topology>
    </subcellularLocation>
</comment>
<organism evidence="8 9">
    <name type="scientific">Agaribacter marinus</name>
    <dbReference type="NCBI Taxonomy" id="1431249"/>
    <lineage>
        <taxon>Bacteria</taxon>
        <taxon>Pseudomonadati</taxon>
        <taxon>Pseudomonadota</taxon>
        <taxon>Gammaproteobacteria</taxon>
        <taxon>Alteromonadales</taxon>
        <taxon>Alteromonadaceae</taxon>
        <taxon>Agaribacter</taxon>
    </lineage>
</organism>
<sequence>MQFVRFCIIGTTVFAIDLIIFSILLNTLENPYISRLLSFWIAICCAWFGNATFTFSQQNIFVAMWEQFSKYFLLCHLTGVLNLAIYAVTLVLGFPTLVCFVSGVVIAMIANFAVTKRILVN</sequence>
<evidence type="ECO:0000259" key="7">
    <source>
        <dbReference type="Pfam" id="PF04138"/>
    </source>
</evidence>
<dbReference type="Proteomes" id="UP001156601">
    <property type="component" value="Unassembled WGS sequence"/>
</dbReference>
<dbReference type="Pfam" id="PF04138">
    <property type="entry name" value="GtrA_DPMS_TM"/>
    <property type="match status" value="1"/>
</dbReference>
<evidence type="ECO:0000256" key="3">
    <source>
        <dbReference type="ARBA" id="ARBA00022692"/>
    </source>
</evidence>
<feature type="domain" description="GtrA/DPMS transmembrane" evidence="7">
    <location>
        <begin position="5"/>
        <end position="118"/>
    </location>
</feature>
<evidence type="ECO:0000256" key="5">
    <source>
        <dbReference type="ARBA" id="ARBA00023136"/>
    </source>
</evidence>
<accession>A0AA37SVE3</accession>
<evidence type="ECO:0000256" key="2">
    <source>
        <dbReference type="ARBA" id="ARBA00009399"/>
    </source>
</evidence>
<gene>
    <name evidence="8" type="ORF">GCM10007852_09400</name>
</gene>
<evidence type="ECO:0000256" key="6">
    <source>
        <dbReference type="SAM" id="Phobius"/>
    </source>
</evidence>
<reference evidence="8" key="2">
    <citation type="submission" date="2023-01" db="EMBL/GenBank/DDBJ databases">
        <title>Draft genome sequence of Agaribacter marinus strain NBRC 110023.</title>
        <authorList>
            <person name="Sun Q."/>
            <person name="Mori K."/>
        </authorList>
    </citation>
    <scope>NUCLEOTIDE SEQUENCE</scope>
    <source>
        <strain evidence="8">NBRC 110023</strain>
    </source>
</reference>
<keyword evidence="4 6" id="KW-1133">Transmembrane helix</keyword>
<keyword evidence="3 6" id="KW-0812">Transmembrane</keyword>
<feature type="transmembrane region" description="Helical" evidence="6">
    <location>
        <begin position="37"/>
        <end position="56"/>
    </location>
</feature>
<dbReference type="PANTHER" id="PTHR38459:SF1">
    <property type="entry name" value="PROPHAGE BACTOPRENOL-LINKED GLUCOSE TRANSLOCASE HOMOLOG"/>
    <property type="match status" value="1"/>
</dbReference>
<comment type="similarity">
    <text evidence="2">Belongs to the GtrA family.</text>
</comment>
<reference evidence="8" key="1">
    <citation type="journal article" date="2014" name="Int. J. Syst. Evol. Microbiol.">
        <title>Complete genome sequence of Corynebacterium casei LMG S-19264T (=DSM 44701T), isolated from a smear-ripened cheese.</title>
        <authorList>
            <consortium name="US DOE Joint Genome Institute (JGI-PGF)"/>
            <person name="Walter F."/>
            <person name="Albersmeier A."/>
            <person name="Kalinowski J."/>
            <person name="Ruckert C."/>
        </authorList>
    </citation>
    <scope>NUCLEOTIDE SEQUENCE</scope>
    <source>
        <strain evidence="8">NBRC 110023</strain>
    </source>
</reference>
<feature type="transmembrane region" description="Helical" evidence="6">
    <location>
        <begin position="68"/>
        <end position="88"/>
    </location>
</feature>
<dbReference type="InterPro" id="IPR007267">
    <property type="entry name" value="GtrA_DPMS_TM"/>
</dbReference>
<dbReference type="PANTHER" id="PTHR38459">
    <property type="entry name" value="PROPHAGE BACTOPRENOL-LINKED GLUCOSE TRANSLOCASE HOMOLOG"/>
    <property type="match status" value="1"/>
</dbReference>
<evidence type="ECO:0000313" key="8">
    <source>
        <dbReference type="EMBL" id="GLR70032.1"/>
    </source>
</evidence>
<dbReference type="InterPro" id="IPR051401">
    <property type="entry name" value="GtrA_CellWall_Glycosyl"/>
</dbReference>
<comment type="caution">
    <text evidence="8">The sequence shown here is derived from an EMBL/GenBank/DDBJ whole genome shotgun (WGS) entry which is preliminary data.</text>
</comment>